<reference evidence="1 2" key="1">
    <citation type="submission" date="2019-09" db="EMBL/GenBank/DDBJ databases">
        <authorList>
            <person name="Leyn A S."/>
        </authorList>
    </citation>
    <scope>NUCLEOTIDE SEQUENCE [LARGE SCALE GENOMIC DNA]</scope>
    <source>
        <strain evidence="1">AA231_1</strain>
    </source>
</reference>
<dbReference type="AlphaFoldDB" id="A0A6I8M3T8"/>
<dbReference type="RefSeq" id="WP_155547629.1">
    <property type="nucleotide sequence ID" value="NZ_CABVGP010000003.1"/>
</dbReference>
<evidence type="ECO:0000313" key="2">
    <source>
        <dbReference type="Proteomes" id="UP000399805"/>
    </source>
</evidence>
<name>A0A6I8M3T8_9PSEU</name>
<gene>
    <name evidence="1" type="ORF">AA23TX_07576</name>
</gene>
<sequence>MTDASFIIAAHCVPAGEPPTPTSLGSRDWRAAELACAGAAVYTSPPEFPPEFRSPHRSDLATATDVSAIGADLVPAGGPDDGAPGSGQAQTAVLSELLLVLLFSWVPW</sequence>
<evidence type="ECO:0000313" key="1">
    <source>
        <dbReference type="EMBL" id="VVJ22659.1"/>
    </source>
</evidence>
<dbReference type="EMBL" id="CABVGP010000003">
    <property type="protein sequence ID" value="VVJ22659.1"/>
    <property type="molecule type" value="Genomic_DNA"/>
</dbReference>
<dbReference type="Proteomes" id="UP000399805">
    <property type="component" value="Unassembled WGS sequence"/>
</dbReference>
<protein>
    <submittedName>
        <fullName evidence="1">Uncharacterized protein</fullName>
    </submittedName>
</protein>
<keyword evidence="2" id="KW-1185">Reference proteome</keyword>
<organism evidence="1 2">
    <name type="scientific">Amycolatopsis camponoti</name>
    <dbReference type="NCBI Taxonomy" id="2606593"/>
    <lineage>
        <taxon>Bacteria</taxon>
        <taxon>Bacillati</taxon>
        <taxon>Actinomycetota</taxon>
        <taxon>Actinomycetes</taxon>
        <taxon>Pseudonocardiales</taxon>
        <taxon>Pseudonocardiaceae</taxon>
        <taxon>Amycolatopsis</taxon>
    </lineage>
</organism>
<accession>A0A6I8M3T8</accession>
<proteinExistence type="predicted"/>